<evidence type="ECO:0000256" key="1">
    <source>
        <dbReference type="SAM" id="Phobius"/>
    </source>
</evidence>
<name>A0A5J4VVS5_9EUKA</name>
<dbReference type="Proteomes" id="UP000324800">
    <property type="component" value="Unassembled WGS sequence"/>
</dbReference>
<accession>A0A5J4VVS5</accession>
<feature type="transmembrane region" description="Helical" evidence="1">
    <location>
        <begin position="203"/>
        <end position="220"/>
    </location>
</feature>
<gene>
    <name evidence="2" type="ORF">EZS28_017883</name>
</gene>
<dbReference type="AlphaFoldDB" id="A0A5J4VVS5"/>
<feature type="transmembrane region" description="Helical" evidence="1">
    <location>
        <begin position="173"/>
        <end position="191"/>
    </location>
</feature>
<keyword evidence="1" id="KW-0472">Membrane</keyword>
<reference evidence="2 3" key="1">
    <citation type="submission" date="2019-03" db="EMBL/GenBank/DDBJ databases">
        <title>Single cell metagenomics reveals metabolic interactions within the superorganism composed of flagellate Streblomastix strix and complex community of Bacteroidetes bacteria on its surface.</title>
        <authorList>
            <person name="Treitli S.C."/>
            <person name="Kolisko M."/>
            <person name="Husnik F."/>
            <person name="Keeling P."/>
            <person name="Hampl V."/>
        </authorList>
    </citation>
    <scope>NUCLEOTIDE SEQUENCE [LARGE SCALE GENOMIC DNA]</scope>
    <source>
        <strain evidence="2">ST1C</strain>
    </source>
</reference>
<sequence length="236" mass="26249">MAISNYSGIARVPITLSYPNRLKKSVSVFIAPSFIRVGSPIGTVALRLFELINKLFPQNALLPVKQLAQVKSYVNSHPAYISRYIARPSPESVGTVQHVKVVLSVPVISILPDLLLNVPFITPPFPFAMVFQIFVNMHPSILRFPVIEQDINDPSQRVIPIAENEFSAVFPELIYIILSVSIVTVVIYPLVNDNVPTSYLIRLPLLFVKLSILESVILTFPNVTYISLLEIVAVSQ</sequence>
<protein>
    <submittedName>
        <fullName evidence="2">Uncharacterized protein</fullName>
    </submittedName>
</protein>
<organism evidence="2 3">
    <name type="scientific">Streblomastix strix</name>
    <dbReference type="NCBI Taxonomy" id="222440"/>
    <lineage>
        <taxon>Eukaryota</taxon>
        <taxon>Metamonada</taxon>
        <taxon>Preaxostyla</taxon>
        <taxon>Oxymonadida</taxon>
        <taxon>Streblomastigidae</taxon>
        <taxon>Streblomastix</taxon>
    </lineage>
</organism>
<feature type="transmembrane region" description="Helical" evidence="1">
    <location>
        <begin position="114"/>
        <end position="135"/>
    </location>
</feature>
<evidence type="ECO:0000313" key="2">
    <source>
        <dbReference type="EMBL" id="KAA6386592.1"/>
    </source>
</evidence>
<proteinExistence type="predicted"/>
<comment type="caution">
    <text evidence="2">The sequence shown here is derived from an EMBL/GenBank/DDBJ whole genome shotgun (WGS) entry which is preliminary data.</text>
</comment>
<keyword evidence="1" id="KW-0812">Transmembrane</keyword>
<dbReference type="EMBL" id="SNRW01004735">
    <property type="protein sequence ID" value="KAA6386592.1"/>
    <property type="molecule type" value="Genomic_DNA"/>
</dbReference>
<evidence type="ECO:0000313" key="3">
    <source>
        <dbReference type="Proteomes" id="UP000324800"/>
    </source>
</evidence>
<keyword evidence="1" id="KW-1133">Transmembrane helix</keyword>